<dbReference type="EMBL" id="CAICTM010000333">
    <property type="protein sequence ID" value="CAB9508119.1"/>
    <property type="molecule type" value="Genomic_DNA"/>
</dbReference>
<dbReference type="InterPro" id="IPR002575">
    <property type="entry name" value="Aminoglycoside_PTrfase"/>
</dbReference>
<evidence type="ECO:0000313" key="3">
    <source>
        <dbReference type="EMBL" id="CAB9508119.1"/>
    </source>
</evidence>
<dbReference type="AlphaFoldDB" id="A0A9N8DT82"/>
<dbReference type="Proteomes" id="UP001153069">
    <property type="component" value="Unassembled WGS sequence"/>
</dbReference>
<dbReference type="Gene3D" id="3.90.1200.10">
    <property type="match status" value="1"/>
</dbReference>
<protein>
    <submittedName>
        <fullName evidence="3">Aminoglycoside phosphotransferase</fullName>
    </submittedName>
</protein>
<dbReference type="SUPFAM" id="SSF56112">
    <property type="entry name" value="Protein kinase-like (PK-like)"/>
    <property type="match status" value="1"/>
</dbReference>
<comment type="caution">
    <text evidence="3">The sequence shown here is derived from an EMBL/GenBank/DDBJ whole genome shotgun (WGS) entry which is preliminary data.</text>
</comment>
<evidence type="ECO:0000259" key="2">
    <source>
        <dbReference type="Pfam" id="PF01636"/>
    </source>
</evidence>
<gene>
    <name evidence="3" type="ORF">SEMRO_334_G119840.1</name>
</gene>
<dbReference type="InterPro" id="IPR050249">
    <property type="entry name" value="Pseudomonas-type_ThrB"/>
</dbReference>
<dbReference type="OrthoDB" id="2844922at2759"/>
<accession>A0A9N8DT82</accession>
<keyword evidence="4" id="KW-1185">Reference proteome</keyword>
<feature type="domain" description="Aminoglycoside phosphotransferase" evidence="2">
    <location>
        <begin position="80"/>
        <end position="319"/>
    </location>
</feature>
<organism evidence="3 4">
    <name type="scientific">Seminavis robusta</name>
    <dbReference type="NCBI Taxonomy" id="568900"/>
    <lineage>
        <taxon>Eukaryota</taxon>
        <taxon>Sar</taxon>
        <taxon>Stramenopiles</taxon>
        <taxon>Ochrophyta</taxon>
        <taxon>Bacillariophyta</taxon>
        <taxon>Bacillariophyceae</taxon>
        <taxon>Bacillariophycidae</taxon>
        <taxon>Naviculales</taxon>
        <taxon>Naviculaceae</taxon>
        <taxon>Seminavis</taxon>
    </lineage>
</organism>
<proteinExistence type="inferred from homology"/>
<name>A0A9N8DT82_9STRA</name>
<comment type="similarity">
    <text evidence="1">Belongs to the pseudomonas-type ThrB family.</text>
</comment>
<dbReference type="GO" id="GO:0019202">
    <property type="term" value="F:amino acid kinase activity"/>
    <property type="evidence" value="ECO:0007669"/>
    <property type="project" value="TreeGrafter"/>
</dbReference>
<dbReference type="PANTHER" id="PTHR21064">
    <property type="entry name" value="AMINOGLYCOSIDE PHOSPHOTRANSFERASE DOMAIN-CONTAINING PROTEIN-RELATED"/>
    <property type="match status" value="1"/>
</dbReference>
<dbReference type="Pfam" id="PF01636">
    <property type="entry name" value="APH"/>
    <property type="match status" value="1"/>
</dbReference>
<evidence type="ECO:0000256" key="1">
    <source>
        <dbReference type="ARBA" id="ARBA00038240"/>
    </source>
</evidence>
<reference evidence="3" key="1">
    <citation type="submission" date="2020-06" db="EMBL/GenBank/DDBJ databases">
        <authorList>
            <consortium name="Plant Systems Biology data submission"/>
        </authorList>
    </citation>
    <scope>NUCLEOTIDE SEQUENCE</scope>
    <source>
        <strain evidence="3">D6</strain>
    </source>
</reference>
<sequence length="412" mass="47554">MPSSTCAPCLAGKNLQKSFLIFVVTSAAFLLWSHTNQIKRSKEEEERNRRLGSNRVLNTEIVRNTAIEQYNVGKPVACSLIRAGFNHNYLVEMGNKKKYVLRVYLNDKYYIKDSNDFRFELDFIDYLIKDHGIPTVQPIKAKNGDWLSQIRFGELPQEGAAIKTTAATNNFIRHAALFEYAPGIEVANNNMELTPAHFKILGELQARIHQAADQFTNPNNHHRYQQDVSTYLLDEPLKTLERELSRYNMQQQMDFFKPTAQAIRDKVAKLPKEKPYYGLNHGDLHPGNMFWDDATQTFTVIDWDHSAYGWRVYDSASMVSPNKLTFFLMGYESVRPLSLEEKEAIPLFRLLRDIWDFGDILAFQPLWGDDNASDKNRKEELRGYLDRLRRVATAFEEQYGDGKAAVNQANTF</sequence>
<evidence type="ECO:0000313" key="4">
    <source>
        <dbReference type="Proteomes" id="UP001153069"/>
    </source>
</evidence>
<dbReference type="Gene3D" id="3.30.200.20">
    <property type="entry name" value="Phosphorylase Kinase, domain 1"/>
    <property type="match status" value="1"/>
</dbReference>
<dbReference type="PANTHER" id="PTHR21064:SF6">
    <property type="entry name" value="AMINOGLYCOSIDE PHOSPHOTRANSFERASE DOMAIN-CONTAINING PROTEIN"/>
    <property type="match status" value="1"/>
</dbReference>
<dbReference type="InterPro" id="IPR011009">
    <property type="entry name" value="Kinase-like_dom_sf"/>
</dbReference>